<evidence type="ECO:0000313" key="3">
    <source>
        <dbReference type="Proteomes" id="UP000809081"/>
    </source>
</evidence>
<name>A0ABS2PM33_9STRE</name>
<feature type="transmembrane region" description="Helical" evidence="1">
    <location>
        <begin position="101"/>
        <end position="124"/>
    </location>
</feature>
<dbReference type="EMBL" id="JAFBEI010000026">
    <property type="protein sequence ID" value="MBM7636500.1"/>
    <property type="molecule type" value="Genomic_DNA"/>
</dbReference>
<feature type="transmembrane region" description="Helical" evidence="1">
    <location>
        <begin position="37"/>
        <end position="61"/>
    </location>
</feature>
<reference evidence="2 3" key="1">
    <citation type="submission" date="2021-01" db="EMBL/GenBank/DDBJ databases">
        <title>Genomic Encyclopedia of Type Strains, Phase IV (KMG-IV): sequencing the most valuable type-strain genomes for metagenomic binning, comparative biology and taxonomic classification.</title>
        <authorList>
            <person name="Goeker M."/>
        </authorList>
    </citation>
    <scope>NUCLEOTIDE SEQUENCE [LARGE SCALE GENOMIC DNA]</scope>
    <source>
        <strain evidence="2 3">DSM 27513</strain>
    </source>
</reference>
<keyword evidence="1" id="KW-0472">Membrane</keyword>
<dbReference type="Pfam" id="PF09512">
    <property type="entry name" value="ThiW"/>
    <property type="match status" value="1"/>
</dbReference>
<evidence type="ECO:0000313" key="2">
    <source>
        <dbReference type="EMBL" id="MBM7636500.1"/>
    </source>
</evidence>
<evidence type="ECO:0000256" key="1">
    <source>
        <dbReference type="SAM" id="Phobius"/>
    </source>
</evidence>
<keyword evidence="1" id="KW-1133">Transmembrane helix</keyword>
<feature type="transmembrane region" description="Helical" evidence="1">
    <location>
        <begin position="144"/>
        <end position="166"/>
    </location>
</feature>
<dbReference type="PIRSF" id="PIRSF024534">
    <property type="entry name" value="ThiW"/>
    <property type="match status" value="1"/>
</dbReference>
<dbReference type="RefSeq" id="WP_205017374.1">
    <property type="nucleotide sequence ID" value="NZ_JAFBEI010000026.1"/>
</dbReference>
<proteinExistence type="predicted"/>
<accession>A0ABS2PM33</accession>
<dbReference type="Proteomes" id="UP000809081">
    <property type="component" value="Unassembled WGS sequence"/>
</dbReference>
<feature type="transmembrane region" description="Helical" evidence="1">
    <location>
        <begin position="6"/>
        <end position="25"/>
    </location>
</feature>
<comment type="caution">
    <text evidence="2">The sequence shown here is derived from an EMBL/GenBank/DDBJ whole genome shotgun (WGS) entry which is preliminary data.</text>
</comment>
<dbReference type="Gene3D" id="1.10.1760.20">
    <property type="match status" value="1"/>
</dbReference>
<dbReference type="NCBIfam" id="TIGR02359">
    <property type="entry name" value="thiW"/>
    <property type="match status" value="1"/>
</dbReference>
<keyword evidence="1" id="KW-0812">Transmembrane</keyword>
<protein>
    <submittedName>
        <fullName evidence="2">Energy coupling factor transporter S component ThiW</fullName>
    </submittedName>
</protein>
<dbReference type="InterPro" id="IPR012652">
    <property type="entry name" value="ThiW"/>
</dbReference>
<sequence length="187" mass="20102">MSSHKIHRLTVLAIMIALDVFLTPIFRIEGMAFMSSLVNVVSGAVLSPAYAVAMALMTAMIRILTQAGVASVAPLAILGAVPGAFLASFCYRLYPKTYLSFLGEFLGTGIIGSLVSAPVMVRYWSATAQGDSELMSKAAAAQSLFLFTPRFVGACLIGGIIALFVLEGLKRLPFFRDLQRNFGQRKD</sequence>
<gene>
    <name evidence="2" type="ORF">JOC31_001324</name>
</gene>
<keyword evidence="3" id="KW-1185">Reference proteome</keyword>
<feature type="transmembrane region" description="Helical" evidence="1">
    <location>
        <begin position="73"/>
        <end position="94"/>
    </location>
</feature>
<organism evidence="2 3">
    <name type="scientific">Streptococcus saliviloxodontae</name>
    <dbReference type="NCBI Taxonomy" id="1349416"/>
    <lineage>
        <taxon>Bacteria</taxon>
        <taxon>Bacillati</taxon>
        <taxon>Bacillota</taxon>
        <taxon>Bacilli</taxon>
        <taxon>Lactobacillales</taxon>
        <taxon>Streptococcaceae</taxon>
        <taxon>Streptococcus</taxon>
    </lineage>
</organism>